<dbReference type="AlphaFoldDB" id="A0A5B7DG25"/>
<gene>
    <name evidence="2" type="primary">DEGS1_0</name>
    <name evidence="2" type="ORF">E2C01_013224</name>
</gene>
<protein>
    <submittedName>
        <fullName evidence="2">Sphingolipid delta(4)-desaturase DES1</fullName>
    </submittedName>
</protein>
<accession>A0A5B7DG25</accession>
<feature type="domain" description="Sphingolipid delta4-desaturase N-terminal" evidence="1">
    <location>
        <begin position="39"/>
        <end position="67"/>
    </location>
</feature>
<reference evidence="2 3" key="1">
    <citation type="submission" date="2019-05" db="EMBL/GenBank/DDBJ databases">
        <title>Another draft genome of Portunus trituberculatus and its Hox gene families provides insights of decapod evolution.</title>
        <authorList>
            <person name="Jeong J.-H."/>
            <person name="Song I."/>
            <person name="Kim S."/>
            <person name="Choi T."/>
            <person name="Kim D."/>
            <person name="Ryu S."/>
            <person name="Kim W."/>
        </authorList>
    </citation>
    <scope>NUCLEOTIDE SEQUENCE [LARGE SCALE GENOMIC DNA]</scope>
    <source>
        <tissue evidence="2">Muscle</tissue>
    </source>
</reference>
<name>A0A5B7DG25_PORTR</name>
<dbReference type="EMBL" id="VSRR010000855">
    <property type="protein sequence ID" value="MPC20288.1"/>
    <property type="molecule type" value="Genomic_DNA"/>
</dbReference>
<keyword evidence="3" id="KW-1185">Reference proteome</keyword>
<evidence type="ECO:0000313" key="2">
    <source>
        <dbReference type="EMBL" id="MPC20288.1"/>
    </source>
</evidence>
<dbReference type="Pfam" id="PF08557">
    <property type="entry name" value="Lipid_DES"/>
    <property type="match status" value="1"/>
</dbReference>
<evidence type="ECO:0000313" key="3">
    <source>
        <dbReference type="Proteomes" id="UP000324222"/>
    </source>
</evidence>
<evidence type="ECO:0000259" key="1">
    <source>
        <dbReference type="SMART" id="SM01269"/>
    </source>
</evidence>
<organism evidence="2 3">
    <name type="scientific">Portunus trituberculatus</name>
    <name type="common">Swimming crab</name>
    <name type="synonym">Neptunus trituberculatus</name>
    <dbReference type="NCBI Taxonomy" id="210409"/>
    <lineage>
        <taxon>Eukaryota</taxon>
        <taxon>Metazoa</taxon>
        <taxon>Ecdysozoa</taxon>
        <taxon>Arthropoda</taxon>
        <taxon>Crustacea</taxon>
        <taxon>Multicrustacea</taxon>
        <taxon>Malacostraca</taxon>
        <taxon>Eumalacostraca</taxon>
        <taxon>Eucarida</taxon>
        <taxon>Decapoda</taxon>
        <taxon>Pleocyemata</taxon>
        <taxon>Brachyura</taxon>
        <taxon>Eubrachyura</taxon>
        <taxon>Portunoidea</taxon>
        <taxon>Portunidae</taxon>
        <taxon>Portuninae</taxon>
        <taxon>Portunus</taxon>
    </lineage>
</organism>
<dbReference type="Proteomes" id="UP000324222">
    <property type="component" value="Unassembled WGS sequence"/>
</dbReference>
<proteinExistence type="predicted"/>
<dbReference type="SMART" id="SM01269">
    <property type="entry name" value="Lipid_DES"/>
    <property type="match status" value="1"/>
</dbReference>
<comment type="caution">
    <text evidence="2">The sequence shown here is derived from an EMBL/GenBank/DDBJ whole genome shotgun (WGS) entry which is preliminary data.</text>
</comment>
<dbReference type="InterPro" id="IPR013866">
    <property type="entry name" value="Sphingolipid_d4-desaturase_N"/>
</dbReference>
<sequence length="67" mass="7852">MEYVHQSHDHQTSGTQCWSRRCLVGTYRSTLTPIMGQHVSRTDFEWSYTAEPHASRRKEILSKNKSI</sequence>